<feature type="transmembrane region" description="Helical" evidence="1">
    <location>
        <begin position="211"/>
        <end position="232"/>
    </location>
</feature>
<dbReference type="Proteomes" id="UP001054126">
    <property type="component" value="Chromosome 8"/>
</dbReference>
<evidence type="ECO:0000313" key="2">
    <source>
        <dbReference type="EMBL" id="WBY56992.1"/>
    </source>
</evidence>
<keyword evidence="1" id="KW-1133">Transmembrane helix</keyword>
<name>A0AAE9WMX0_PLAYO</name>
<dbReference type="AlphaFoldDB" id="A0AAE9WMX0"/>
<reference evidence="2" key="1">
    <citation type="submission" date="2023-01" db="EMBL/GenBank/DDBJ databases">
        <title>Long-Read Genome Assembly and Gene Model Annotations for the Rodent Malaria Parasite Plasmodium yoelii 17XNL.</title>
        <authorList>
            <person name="Mitchell G.J."/>
            <person name="Sebastian A."/>
            <person name="Albert I."/>
            <person name="Lindner S.E."/>
        </authorList>
    </citation>
    <scope>NUCLEOTIDE SEQUENCE</scope>
    <source>
        <strain evidence="2">17XNL clone 1.1</strain>
    </source>
</reference>
<dbReference type="EMBL" id="CP115532">
    <property type="protein sequence ID" value="WBY56992.1"/>
    <property type="molecule type" value="Genomic_DNA"/>
</dbReference>
<dbReference type="InterPro" id="IPR006477">
    <property type="entry name" value="Yir_bir_cir"/>
</dbReference>
<organism evidence="2 3">
    <name type="scientific">Plasmodium yoelii yoelii</name>
    <dbReference type="NCBI Taxonomy" id="73239"/>
    <lineage>
        <taxon>Eukaryota</taxon>
        <taxon>Sar</taxon>
        <taxon>Alveolata</taxon>
        <taxon>Apicomplexa</taxon>
        <taxon>Aconoidasida</taxon>
        <taxon>Haemosporida</taxon>
        <taxon>Plasmodiidae</taxon>
        <taxon>Plasmodium</taxon>
        <taxon>Plasmodium (Vinckeia)</taxon>
    </lineage>
</organism>
<protein>
    <submittedName>
        <fullName evidence="2">PIR protein</fullName>
    </submittedName>
</protein>
<dbReference type="Pfam" id="PF06022">
    <property type="entry name" value="Cir_Bir_Yir"/>
    <property type="match status" value="1"/>
</dbReference>
<accession>A0AAE9WMX0</accession>
<evidence type="ECO:0000256" key="1">
    <source>
        <dbReference type="SAM" id="Phobius"/>
    </source>
</evidence>
<gene>
    <name evidence="2" type="ORF">Py17XNL_000801979</name>
</gene>
<sequence>MASNVCGVINVIDNYLGNDMNTPGKYNFNPIFKPNCPDQNYDSNEKILSCAFITLLTLFKGIVNKENLESAKFAEYAILWLSYKLNQKSHHNINDLNDFFDKYINNNAKYNEEIHDVGDYNSYKNLINKKNNLMNMDINIISNFYDAFKSLCNMYSELDPEKKQCKKCFENAGEFFEKYEKLENFSNTTEGSTYSQLWSACPRSSVTKNTLITIAITFVAASILLGVSYKYSLFGFRKRSQKQHLREKLKK</sequence>
<keyword evidence="1" id="KW-0812">Transmembrane</keyword>
<keyword evidence="1" id="KW-0472">Membrane</keyword>
<proteinExistence type="predicted"/>
<dbReference type="NCBIfam" id="TIGR01590">
    <property type="entry name" value="yir-bir-cir_Pla"/>
    <property type="match status" value="1"/>
</dbReference>
<evidence type="ECO:0000313" key="3">
    <source>
        <dbReference type="Proteomes" id="UP001054126"/>
    </source>
</evidence>